<accession>A0A8T3BEA0</accession>
<keyword evidence="2" id="KW-1185">Reference proteome</keyword>
<protein>
    <submittedName>
        <fullName evidence="1">Uncharacterized protein</fullName>
    </submittedName>
</protein>
<organism evidence="1 2">
    <name type="scientific">Dendrobium nobile</name>
    <name type="common">Orchid</name>
    <dbReference type="NCBI Taxonomy" id="94219"/>
    <lineage>
        <taxon>Eukaryota</taxon>
        <taxon>Viridiplantae</taxon>
        <taxon>Streptophyta</taxon>
        <taxon>Embryophyta</taxon>
        <taxon>Tracheophyta</taxon>
        <taxon>Spermatophyta</taxon>
        <taxon>Magnoliopsida</taxon>
        <taxon>Liliopsida</taxon>
        <taxon>Asparagales</taxon>
        <taxon>Orchidaceae</taxon>
        <taxon>Epidendroideae</taxon>
        <taxon>Malaxideae</taxon>
        <taxon>Dendrobiinae</taxon>
        <taxon>Dendrobium</taxon>
    </lineage>
</organism>
<gene>
    <name evidence="1" type="ORF">KFK09_013897</name>
</gene>
<evidence type="ECO:0000313" key="1">
    <source>
        <dbReference type="EMBL" id="KAI0507769.1"/>
    </source>
</evidence>
<comment type="caution">
    <text evidence="1">The sequence shown here is derived from an EMBL/GenBank/DDBJ whole genome shotgun (WGS) entry which is preliminary data.</text>
</comment>
<dbReference type="OrthoDB" id="6513042at2759"/>
<dbReference type="SMR" id="A0A8T3BEA0"/>
<evidence type="ECO:0000313" key="2">
    <source>
        <dbReference type="Proteomes" id="UP000829196"/>
    </source>
</evidence>
<name>A0A8T3BEA0_DENNO</name>
<dbReference type="AlphaFoldDB" id="A0A8T3BEA0"/>
<dbReference type="Proteomes" id="UP000829196">
    <property type="component" value="Unassembled WGS sequence"/>
</dbReference>
<proteinExistence type="predicted"/>
<sequence>MAVERSATASASSISKLSRFQKIVLGWDYLRLLRESGKKHVGEGLKHVKSTFDSVEEYIGVFEPLILEELKAQIVQGKDEEEATDWQRGAVATCQEADEFHKLSLAVLDDFREDVSENDLLLLSMEKFQEGEAPKPYAFALVDHRGGKETLTVLTYFCGGVKQLDSMKADSSPRLLKMLLSSKPGESFVWILKVTAIGTHARKQSNLEVYFIFVLRPLVLSG</sequence>
<reference evidence="1" key="1">
    <citation type="journal article" date="2022" name="Front. Genet.">
        <title>Chromosome-Scale Assembly of the Dendrobium nobile Genome Provides Insights Into the Molecular Mechanism of the Biosynthesis of the Medicinal Active Ingredient of Dendrobium.</title>
        <authorList>
            <person name="Xu Q."/>
            <person name="Niu S.-C."/>
            <person name="Li K.-L."/>
            <person name="Zheng P.-J."/>
            <person name="Zhang X.-J."/>
            <person name="Jia Y."/>
            <person name="Liu Y."/>
            <person name="Niu Y.-X."/>
            <person name="Yu L.-H."/>
            <person name="Chen D.-F."/>
            <person name="Zhang G.-Q."/>
        </authorList>
    </citation>
    <scope>NUCLEOTIDE SEQUENCE</scope>
    <source>
        <tissue evidence="1">Leaf</tissue>
    </source>
</reference>
<dbReference type="EMBL" id="JAGYWB010000010">
    <property type="protein sequence ID" value="KAI0507769.1"/>
    <property type="molecule type" value="Genomic_DNA"/>
</dbReference>